<dbReference type="SMART" id="SM00465">
    <property type="entry name" value="GIYc"/>
    <property type="match status" value="1"/>
</dbReference>
<feature type="region of interest" description="Disordered" evidence="1">
    <location>
        <begin position="1"/>
        <end position="74"/>
    </location>
</feature>
<dbReference type="InterPro" id="IPR000305">
    <property type="entry name" value="GIY-YIG_endonuc"/>
</dbReference>
<evidence type="ECO:0000259" key="2">
    <source>
        <dbReference type="SMART" id="SM00465"/>
    </source>
</evidence>
<evidence type="ECO:0000313" key="3">
    <source>
        <dbReference type="EMBL" id="CAD9712575.1"/>
    </source>
</evidence>
<protein>
    <recommendedName>
        <fullName evidence="2">GIY-YIG domain-containing protein</fullName>
    </recommendedName>
</protein>
<dbReference type="Proteomes" id="UP000316726">
    <property type="component" value="Chromosome 6"/>
</dbReference>
<reference evidence="4 5" key="1">
    <citation type="submission" date="2018-07" db="EMBL/GenBank/DDBJ databases">
        <title>The complete nuclear genome of the prasinophyte Chloropicon primus (CCMP1205).</title>
        <authorList>
            <person name="Pombert J.-F."/>
            <person name="Otis C."/>
            <person name="Turmel M."/>
            <person name="Lemieux C."/>
        </authorList>
    </citation>
    <scope>NUCLEOTIDE SEQUENCE [LARGE SCALE GENOMIC DNA]</scope>
    <source>
        <strain evidence="4 5">CCMP1205</strain>
    </source>
</reference>
<proteinExistence type="predicted"/>
<dbReference type="GO" id="GO:0003677">
    <property type="term" value="F:DNA binding"/>
    <property type="evidence" value="ECO:0007669"/>
    <property type="project" value="InterPro"/>
</dbReference>
<dbReference type="EMBL" id="HBHL01002405">
    <property type="protein sequence ID" value="CAD9712575.1"/>
    <property type="molecule type" value="Transcribed_RNA"/>
</dbReference>
<dbReference type="PANTHER" id="PTHR35133:SF1">
    <property type="entry name" value="PROTEIN EFFECTOR OF TRANSCRIPTION 2-RELATED"/>
    <property type="match status" value="1"/>
</dbReference>
<dbReference type="InterPro" id="IPR038909">
    <property type="entry name" value="Effector_transcript"/>
</dbReference>
<dbReference type="OrthoDB" id="1922121at2759"/>
<reference evidence="3" key="2">
    <citation type="submission" date="2021-01" db="EMBL/GenBank/DDBJ databases">
        <authorList>
            <person name="Corre E."/>
            <person name="Pelletier E."/>
            <person name="Niang G."/>
            <person name="Scheremetjew M."/>
            <person name="Finn R."/>
            <person name="Kale V."/>
            <person name="Holt S."/>
            <person name="Cochrane G."/>
            <person name="Meng A."/>
            <person name="Brown T."/>
            <person name="Cohen L."/>
        </authorList>
    </citation>
    <scope>NUCLEOTIDE SEQUENCE</scope>
    <source>
        <strain evidence="3">CCMP1205</strain>
    </source>
</reference>
<gene>
    <name evidence="4" type="ORF">A3770_06p41880</name>
    <name evidence="3" type="ORF">CPRI1469_LOCUS1416</name>
</gene>
<organism evidence="4 5">
    <name type="scientific">Chloropicon primus</name>
    <dbReference type="NCBI Taxonomy" id="1764295"/>
    <lineage>
        <taxon>Eukaryota</taxon>
        <taxon>Viridiplantae</taxon>
        <taxon>Chlorophyta</taxon>
        <taxon>Chloropicophyceae</taxon>
        <taxon>Chloropicales</taxon>
        <taxon>Chloropicaceae</taxon>
        <taxon>Chloropicon</taxon>
    </lineage>
</organism>
<name>A0A5B8MQL1_9CHLO</name>
<dbReference type="GO" id="GO:0006355">
    <property type="term" value="P:regulation of DNA-templated transcription"/>
    <property type="evidence" value="ECO:0007669"/>
    <property type="project" value="InterPro"/>
</dbReference>
<dbReference type="EMBL" id="CP031039">
    <property type="protein sequence ID" value="QDZ21670.1"/>
    <property type="molecule type" value="Genomic_DNA"/>
</dbReference>
<accession>A0A5B8MQL1</accession>
<feature type="domain" description="GIY-YIG" evidence="2">
    <location>
        <begin position="124"/>
        <end position="215"/>
    </location>
</feature>
<evidence type="ECO:0000256" key="1">
    <source>
        <dbReference type="SAM" id="MobiDB-lite"/>
    </source>
</evidence>
<dbReference type="PANTHER" id="PTHR35133">
    <property type="entry name" value="PROTEIN EFFECTOR OF TRANSCRIPTION 2-RELATED"/>
    <property type="match status" value="1"/>
</dbReference>
<sequence length="245" mass="28278">MEVERGYRAGQEQAKVSDSRRSPFRPQGKPKGGGGDTNRGIKQTPGKEKSFRQPGSGKGKKSPSSSQKPKPHREIVRTTPVFSWYWWVWRSSTWEVFLDGSQFRDFKSAKKGEASSTTKDLLPRPGCYEFALAHPNDPSKRFKVYVGYSSNIQKRHHLNYQRDGSHLLPQLERSLKEEYIVLRRVTYCQDAEKAKALESKLLRTYDYPWNLMENGGKRHVSLVQKSCCLCFRLPVTVDRRQQYAC</sequence>
<dbReference type="Pfam" id="PF19239">
    <property type="entry name" value="GIY_YIG_domain"/>
    <property type="match status" value="1"/>
</dbReference>
<dbReference type="AlphaFoldDB" id="A0A5B8MQL1"/>
<evidence type="ECO:0000313" key="5">
    <source>
        <dbReference type="Proteomes" id="UP000316726"/>
    </source>
</evidence>
<evidence type="ECO:0000313" key="4">
    <source>
        <dbReference type="EMBL" id="QDZ21670.1"/>
    </source>
</evidence>
<keyword evidence="5" id="KW-1185">Reference proteome</keyword>